<evidence type="ECO:0000256" key="1">
    <source>
        <dbReference type="SAM" id="MobiDB-lite"/>
    </source>
</evidence>
<name>A0AAE3NSU8_9RHOB</name>
<reference evidence="2" key="1">
    <citation type="submission" date="2023-03" db="EMBL/GenBank/DDBJ databases">
        <title>Multiphase analysis and comparison of six strains from genera Psychromarinibacter, Lutimaribacter, and Maritimibacter, including a novel species: Psychromarinibacter sediminicola sp. nov.</title>
        <authorList>
            <person name="Wang Y.-H."/>
            <person name="Ye M.-Q."/>
            <person name="Du Z.-J."/>
        </authorList>
    </citation>
    <scope>NUCLEOTIDE SEQUENCE</scope>
    <source>
        <strain evidence="2">C21-152</strain>
    </source>
</reference>
<accession>A0AAE3NSU8</accession>
<keyword evidence="3" id="KW-1185">Reference proteome</keyword>
<proteinExistence type="predicted"/>
<dbReference type="AlphaFoldDB" id="A0AAE3NSU8"/>
<dbReference type="Proteomes" id="UP001220964">
    <property type="component" value="Unassembled WGS sequence"/>
</dbReference>
<feature type="region of interest" description="Disordered" evidence="1">
    <location>
        <begin position="52"/>
        <end position="71"/>
    </location>
</feature>
<gene>
    <name evidence="2" type="ORF">P1J78_13755</name>
</gene>
<protein>
    <submittedName>
        <fullName evidence="2">Uncharacterized protein</fullName>
    </submittedName>
</protein>
<dbReference type="EMBL" id="JARGYC010000035">
    <property type="protein sequence ID" value="MDF0601806.1"/>
    <property type="molecule type" value="Genomic_DNA"/>
</dbReference>
<evidence type="ECO:0000313" key="2">
    <source>
        <dbReference type="EMBL" id="MDF0601806.1"/>
    </source>
</evidence>
<evidence type="ECO:0000313" key="3">
    <source>
        <dbReference type="Proteomes" id="UP001220964"/>
    </source>
</evidence>
<sequence length="149" mass="14805">MSFLLLTRHTGAQLVGVGDGPAAAGDTGAADETRIEPGLEERVAAIMRALGGDGTGEDGTGVGSAAEGGAGDGGVVETGAKAAELPVIESFDASRDVIVVELPEGLSLSPEIAVRQDGDSSIVSIDGIDLARIRGAGPDAEEALRLVID</sequence>
<organism evidence="2 3">
    <name type="scientific">Psychromarinibacter sediminicola</name>
    <dbReference type="NCBI Taxonomy" id="3033385"/>
    <lineage>
        <taxon>Bacteria</taxon>
        <taxon>Pseudomonadati</taxon>
        <taxon>Pseudomonadota</taxon>
        <taxon>Alphaproteobacteria</taxon>
        <taxon>Rhodobacterales</taxon>
        <taxon>Paracoccaceae</taxon>
        <taxon>Psychromarinibacter</taxon>
    </lineage>
</organism>
<comment type="caution">
    <text evidence="2">The sequence shown here is derived from an EMBL/GenBank/DDBJ whole genome shotgun (WGS) entry which is preliminary data.</text>
</comment>